<dbReference type="SMART" id="SM00342">
    <property type="entry name" value="HTH_ARAC"/>
    <property type="match status" value="1"/>
</dbReference>
<name>A0A916YRP1_9BACL</name>
<dbReference type="InterPro" id="IPR037923">
    <property type="entry name" value="HTH-like"/>
</dbReference>
<organism evidence="5 6">
    <name type="scientific">Paenibacillus nasutitermitis</name>
    <dbReference type="NCBI Taxonomy" id="1652958"/>
    <lineage>
        <taxon>Bacteria</taxon>
        <taxon>Bacillati</taxon>
        <taxon>Bacillota</taxon>
        <taxon>Bacilli</taxon>
        <taxon>Bacillales</taxon>
        <taxon>Paenibacillaceae</taxon>
        <taxon>Paenibacillus</taxon>
    </lineage>
</organism>
<reference evidence="5" key="1">
    <citation type="journal article" date="2014" name="Int. J. Syst. Evol. Microbiol.">
        <title>Complete genome sequence of Corynebacterium casei LMG S-19264T (=DSM 44701T), isolated from a smear-ripened cheese.</title>
        <authorList>
            <consortium name="US DOE Joint Genome Institute (JGI-PGF)"/>
            <person name="Walter F."/>
            <person name="Albersmeier A."/>
            <person name="Kalinowski J."/>
            <person name="Ruckert C."/>
        </authorList>
    </citation>
    <scope>NUCLEOTIDE SEQUENCE</scope>
    <source>
        <strain evidence="5">CGMCC 1.15178</strain>
    </source>
</reference>
<evidence type="ECO:0000313" key="5">
    <source>
        <dbReference type="EMBL" id="GGD58335.1"/>
    </source>
</evidence>
<proteinExistence type="predicted"/>
<dbReference type="PROSITE" id="PS01124">
    <property type="entry name" value="HTH_ARAC_FAMILY_2"/>
    <property type="match status" value="1"/>
</dbReference>
<comment type="caution">
    <text evidence="5">The sequence shown here is derived from an EMBL/GenBank/DDBJ whole genome shotgun (WGS) entry which is preliminary data.</text>
</comment>
<dbReference type="PANTHER" id="PTHR43280">
    <property type="entry name" value="ARAC-FAMILY TRANSCRIPTIONAL REGULATOR"/>
    <property type="match status" value="1"/>
</dbReference>
<dbReference type="Gene3D" id="1.10.10.60">
    <property type="entry name" value="Homeodomain-like"/>
    <property type="match status" value="1"/>
</dbReference>
<evidence type="ECO:0000313" key="6">
    <source>
        <dbReference type="Proteomes" id="UP000612456"/>
    </source>
</evidence>
<keyword evidence="1" id="KW-0805">Transcription regulation</keyword>
<dbReference type="InterPro" id="IPR009057">
    <property type="entry name" value="Homeodomain-like_sf"/>
</dbReference>
<keyword evidence="6" id="KW-1185">Reference proteome</keyword>
<evidence type="ECO:0000256" key="3">
    <source>
        <dbReference type="ARBA" id="ARBA00023163"/>
    </source>
</evidence>
<dbReference type="AlphaFoldDB" id="A0A916YRP1"/>
<protein>
    <recommendedName>
        <fullName evidence="4">HTH araC/xylS-type domain-containing protein</fullName>
    </recommendedName>
</protein>
<gene>
    <name evidence="5" type="ORF">GCM10010911_15160</name>
</gene>
<dbReference type="PANTHER" id="PTHR43280:SF2">
    <property type="entry name" value="HTH-TYPE TRANSCRIPTIONAL REGULATOR EXSA"/>
    <property type="match status" value="1"/>
</dbReference>
<sequence>MAVKPMDWLQGPWSVELYSVNTASYSSLDLKNCLYPNWIISYVKEGDVATGTGEEVYRVRPGEVMLHPPNLLFAEQASMKGTHLWMQAAVFCSQHIDLLQLCRIAPVVAVADPDRFEAVFRQLEHIWENKEQPFWNMKMTSGVIQLTELILTGWEKAGFPERTAAYESPKERFVEMIGYMSLRLQEKLSREDLAAVVNLSPNYLDKSFARRYGHTPMQMLRDMRLNRSRQLLERTEETLDSIAQQCGLSDAPYLCRQFKRVFGIQPGEYRESVRSLQAENPYQYQR</sequence>
<evidence type="ECO:0000256" key="1">
    <source>
        <dbReference type="ARBA" id="ARBA00023015"/>
    </source>
</evidence>
<keyword evidence="2" id="KW-0238">DNA-binding</keyword>
<dbReference type="SUPFAM" id="SSF51215">
    <property type="entry name" value="Regulatory protein AraC"/>
    <property type="match status" value="1"/>
</dbReference>
<dbReference type="Proteomes" id="UP000612456">
    <property type="component" value="Unassembled WGS sequence"/>
</dbReference>
<accession>A0A916YRP1</accession>
<keyword evidence="3" id="KW-0804">Transcription</keyword>
<dbReference type="RefSeq" id="WP_188990597.1">
    <property type="nucleotide sequence ID" value="NZ_BMHP01000001.1"/>
</dbReference>
<dbReference type="GO" id="GO:0003700">
    <property type="term" value="F:DNA-binding transcription factor activity"/>
    <property type="evidence" value="ECO:0007669"/>
    <property type="project" value="InterPro"/>
</dbReference>
<dbReference type="InterPro" id="IPR018060">
    <property type="entry name" value="HTH_AraC"/>
</dbReference>
<dbReference type="Pfam" id="PF12833">
    <property type="entry name" value="HTH_18"/>
    <property type="match status" value="1"/>
</dbReference>
<evidence type="ECO:0000256" key="2">
    <source>
        <dbReference type="ARBA" id="ARBA00023125"/>
    </source>
</evidence>
<feature type="domain" description="HTH araC/xylS-type" evidence="4">
    <location>
        <begin position="174"/>
        <end position="272"/>
    </location>
</feature>
<evidence type="ECO:0000259" key="4">
    <source>
        <dbReference type="PROSITE" id="PS01124"/>
    </source>
</evidence>
<reference evidence="5" key="2">
    <citation type="submission" date="2020-09" db="EMBL/GenBank/DDBJ databases">
        <authorList>
            <person name="Sun Q."/>
            <person name="Zhou Y."/>
        </authorList>
    </citation>
    <scope>NUCLEOTIDE SEQUENCE</scope>
    <source>
        <strain evidence="5">CGMCC 1.15178</strain>
    </source>
</reference>
<dbReference type="SUPFAM" id="SSF46689">
    <property type="entry name" value="Homeodomain-like"/>
    <property type="match status" value="2"/>
</dbReference>
<dbReference type="GO" id="GO:0043565">
    <property type="term" value="F:sequence-specific DNA binding"/>
    <property type="evidence" value="ECO:0007669"/>
    <property type="project" value="InterPro"/>
</dbReference>
<dbReference type="EMBL" id="BMHP01000001">
    <property type="protein sequence ID" value="GGD58335.1"/>
    <property type="molecule type" value="Genomic_DNA"/>
</dbReference>